<name>A0A1Y6CMX7_9PROT</name>
<reference evidence="2 3" key="1">
    <citation type="submission" date="2017-04" db="EMBL/GenBank/DDBJ databases">
        <authorList>
            <person name="Afonso C.L."/>
            <person name="Miller P.J."/>
            <person name="Scott M.A."/>
            <person name="Spackman E."/>
            <person name="Goraichik I."/>
            <person name="Dimitrov K.M."/>
            <person name="Suarez D.L."/>
            <person name="Swayne D.E."/>
        </authorList>
    </citation>
    <scope>NUCLEOTIDE SEQUENCE [LARGE SCALE GENOMIC DNA]</scope>
    <source>
        <strain evidence="2 3">USBA 355</strain>
    </source>
</reference>
<dbReference type="STRING" id="560819.SAMN05428998_13744"/>
<accession>A0A1Y6CMX7</accession>
<evidence type="ECO:0000256" key="1">
    <source>
        <dbReference type="SAM" id="SignalP"/>
    </source>
</evidence>
<keyword evidence="3" id="KW-1185">Reference proteome</keyword>
<gene>
    <name evidence="2" type="ORF">SAMN05428998_13744</name>
</gene>
<keyword evidence="1" id="KW-0732">Signal</keyword>
<sequence length="190" mass="20403">MPRRLPATLALCLAAAALAGLGPAGRAAAQTVKPVEVQPVQPVQPVTPLLPAKPAQAPKSAQSDAERQVTALMYHRLMAEVLRTGIRQQTQAGGSAVGEVNPYPSVTSGKALAVCVNWPKTTLDRVNWGGFAYRYGATVSTEQLEALKARTLDDCRHAYAGRDCGCQLLDVDDRDVLEVPESFMKEYGRF</sequence>
<evidence type="ECO:0000313" key="2">
    <source>
        <dbReference type="EMBL" id="SMF77785.1"/>
    </source>
</evidence>
<evidence type="ECO:0000313" key="3">
    <source>
        <dbReference type="Proteomes" id="UP000192917"/>
    </source>
</evidence>
<feature type="signal peptide" evidence="1">
    <location>
        <begin position="1"/>
        <end position="19"/>
    </location>
</feature>
<dbReference type="Proteomes" id="UP000192917">
    <property type="component" value="Unassembled WGS sequence"/>
</dbReference>
<proteinExistence type="predicted"/>
<protein>
    <recommendedName>
        <fullName evidence="4">DUF4189 domain-containing protein</fullName>
    </recommendedName>
</protein>
<dbReference type="EMBL" id="FWZX01000037">
    <property type="protein sequence ID" value="SMF77785.1"/>
    <property type="molecule type" value="Genomic_DNA"/>
</dbReference>
<feature type="chain" id="PRO_5012102324" description="DUF4189 domain-containing protein" evidence="1">
    <location>
        <begin position="20"/>
        <end position="190"/>
    </location>
</feature>
<dbReference type="AlphaFoldDB" id="A0A1Y6CMX7"/>
<evidence type="ECO:0008006" key="4">
    <source>
        <dbReference type="Google" id="ProtNLM"/>
    </source>
</evidence>
<organism evidence="2 3">
    <name type="scientific">Tistlia consotensis USBA 355</name>
    <dbReference type="NCBI Taxonomy" id="560819"/>
    <lineage>
        <taxon>Bacteria</taxon>
        <taxon>Pseudomonadati</taxon>
        <taxon>Pseudomonadota</taxon>
        <taxon>Alphaproteobacteria</taxon>
        <taxon>Rhodospirillales</taxon>
        <taxon>Rhodovibrionaceae</taxon>
        <taxon>Tistlia</taxon>
    </lineage>
</organism>
<dbReference type="RefSeq" id="WP_085126061.1">
    <property type="nucleotide sequence ID" value="NZ_FWZX01000037.1"/>
</dbReference>